<dbReference type="InterPro" id="IPR036259">
    <property type="entry name" value="MFS_trans_sf"/>
</dbReference>
<evidence type="ECO:0000313" key="8">
    <source>
        <dbReference type="EMBL" id="CAE0392709.1"/>
    </source>
</evidence>
<dbReference type="GO" id="GO:0012505">
    <property type="term" value="C:endomembrane system"/>
    <property type="evidence" value="ECO:0007669"/>
    <property type="project" value="UniProtKB-SubCell"/>
</dbReference>
<gene>
    <name evidence="8" type="ORF">ECRA1380_LOCUS17686</name>
</gene>
<evidence type="ECO:0000256" key="5">
    <source>
        <dbReference type="ARBA" id="ARBA00023136"/>
    </source>
</evidence>
<dbReference type="SUPFAM" id="SSF103473">
    <property type="entry name" value="MFS general substrate transporter"/>
    <property type="match status" value="1"/>
</dbReference>
<feature type="transmembrane region" description="Helical" evidence="6">
    <location>
        <begin position="206"/>
        <end position="229"/>
    </location>
</feature>
<dbReference type="PRINTS" id="PR01315">
    <property type="entry name" value="BATTENIN"/>
</dbReference>
<feature type="region of interest" description="Disordered" evidence="7">
    <location>
        <begin position="42"/>
        <end position="68"/>
    </location>
</feature>
<keyword evidence="3 6" id="KW-0812">Transmembrane</keyword>
<name>A0A7S3KTF3_EUPCR</name>
<evidence type="ECO:0000256" key="4">
    <source>
        <dbReference type="ARBA" id="ARBA00022989"/>
    </source>
</evidence>
<dbReference type="GO" id="GO:0016020">
    <property type="term" value="C:membrane"/>
    <property type="evidence" value="ECO:0007669"/>
    <property type="project" value="InterPro"/>
</dbReference>
<feature type="transmembrane region" description="Helical" evidence="6">
    <location>
        <begin position="146"/>
        <end position="165"/>
    </location>
</feature>
<comment type="subcellular location">
    <subcellularLocation>
        <location evidence="1">Endomembrane system</location>
        <topology evidence="1">Multi-pass membrane protein</topology>
    </subcellularLocation>
</comment>
<evidence type="ECO:0000256" key="7">
    <source>
        <dbReference type="SAM" id="MobiDB-lite"/>
    </source>
</evidence>
<dbReference type="AlphaFoldDB" id="A0A7S3KTF3"/>
<feature type="transmembrane region" description="Helical" evidence="6">
    <location>
        <begin position="6"/>
        <end position="23"/>
    </location>
</feature>
<comment type="similarity">
    <text evidence="2 6">Belongs to the battenin family.</text>
</comment>
<evidence type="ECO:0000256" key="2">
    <source>
        <dbReference type="ARBA" id="ARBA00007467"/>
    </source>
</evidence>
<keyword evidence="4 6" id="KW-1133">Transmembrane helix</keyword>
<dbReference type="EMBL" id="HBIK01037775">
    <property type="protein sequence ID" value="CAE0392709.1"/>
    <property type="molecule type" value="Transcribed_RNA"/>
</dbReference>
<accession>A0A7S3KTF3</accession>
<comment type="caution">
    <text evidence="6">Lacks conserved residue(s) required for the propagation of feature annotation.</text>
</comment>
<evidence type="ECO:0008006" key="9">
    <source>
        <dbReference type="Google" id="ProtNLM"/>
    </source>
</evidence>
<keyword evidence="5 6" id="KW-0472">Membrane</keyword>
<feature type="transmembrane region" description="Helical" evidence="6">
    <location>
        <begin position="241"/>
        <end position="262"/>
    </location>
</feature>
<dbReference type="PANTHER" id="PTHR10981">
    <property type="entry name" value="BATTENIN"/>
    <property type="match status" value="1"/>
</dbReference>
<proteinExistence type="inferred from homology"/>
<dbReference type="PANTHER" id="PTHR10981:SF7">
    <property type="entry name" value="BATTENIN"/>
    <property type="match status" value="1"/>
</dbReference>
<evidence type="ECO:0000256" key="6">
    <source>
        <dbReference type="RuleBase" id="RU361113"/>
    </source>
</evidence>
<feature type="transmembrane region" description="Helical" evidence="6">
    <location>
        <begin position="101"/>
        <end position="126"/>
    </location>
</feature>
<feature type="compositionally biased region" description="Polar residues" evidence="7">
    <location>
        <begin position="52"/>
        <end position="61"/>
    </location>
</feature>
<feature type="transmembrane region" description="Helical" evidence="6">
    <location>
        <begin position="177"/>
        <end position="200"/>
    </location>
</feature>
<sequence>MSDGFVFLAATPAILFYFMNVMITSRKKSTLPFVEENPQAQARAESIRRSMDSNNDLTNSADDNEITNEEDEGLEGIEMGEDAEQNLQMGFASFKLVLSKIGWYTLNLFLVYFLEYSVTVGFADAFSNKLQKYAEDNDDMNENSFFIKNVFTIFAFCYQFGVLISRSSLSLIKIKRVEIVTFLQILNFIFFFLNAQLFFLKNYFVMFGWMIFVGLMGGTSYVNVMYQILNSDKLKKTEKELAVITTCIFDDMGILLASLFSLTLSNTLFKHY</sequence>
<dbReference type="InterPro" id="IPR003492">
    <property type="entry name" value="Battenin_disease_Cln3"/>
</dbReference>
<dbReference type="Pfam" id="PF02487">
    <property type="entry name" value="CLN3"/>
    <property type="match status" value="1"/>
</dbReference>
<protein>
    <recommendedName>
        <fullName evidence="9">Battenin</fullName>
    </recommendedName>
</protein>
<evidence type="ECO:0000256" key="1">
    <source>
        <dbReference type="ARBA" id="ARBA00004127"/>
    </source>
</evidence>
<organism evidence="8">
    <name type="scientific">Euplotes crassus</name>
    <dbReference type="NCBI Taxonomy" id="5936"/>
    <lineage>
        <taxon>Eukaryota</taxon>
        <taxon>Sar</taxon>
        <taxon>Alveolata</taxon>
        <taxon>Ciliophora</taxon>
        <taxon>Intramacronucleata</taxon>
        <taxon>Spirotrichea</taxon>
        <taxon>Hypotrichia</taxon>
        <taxon>Euplotida</taxon>
        <taxon>Euplotidae</taxon>
        <taxon>Moneuplotes</taxon>
    </lineage>
</organism>
<dbReference type="GO" id="GO:0005773">
    <property type="term" value="C:vacuole"/>
    <property type="evidence" value="ECO:0007669"/>
    <property type="project" value="UniProtKB-ARBA"/>
</dbReference>
<reference evidence="8" key="1">
    <citation type="submission" date="2021-01" db="EMBL/GenBank/DDBJ databases">
        <authorList>
            <person name="Corre E."/>
            <person name="Pelletier E."/>
            <person name="Niang G."/>
            <person name="Scheremetjew M."/>
            <person name="Finn R."/>
            <person name="Kale V."/>
            <person name="Holt S."/>
            <person name="Cochrane G."/>
            <person name="Meng A."/>
            <person name="Brown T."/>
            <person name="Cohen L."/>
        </authorList>
    </citation>
    <scope>NUCLEOTIDE SEQUENCE</scope>
    <source>
        <strain evidence="8">CT5</strain>
    </source>
</reference>
<evidence type="ECO:0000256" key="3">
    <source>
        <dbReference type="ARBA" id="ARBA00022692"/>
    </source>
</evidence>